<organism evidence="1 2">
    <name type="scientific">Spiroplasma chrysopicola DF-1</name>
    <dbReference type="NCBI Taxonomy" id="1276227"/>
    <lineage>
        <taxon>Bacteria</taxon>
        <taxon>Bacillati</taxon>
        <taxon>Mycoplasmatota</taxon>
        <taxon>Mollicutes</taxon>
        <taxon>Entomoplasmatales</taxon>
        <taxon>Spiroplasmataceae</taxon>
        <taxon>Spiroplasma</taxon>
    </lineage>
</organism>
<reference evidence="1 2" key="1">
    <citation type="journal article" date="2013" name="Genome Biol. Evol.">
        <title>Complete genomes of two dipteran-associated spiroplasmas provided insights into the origin, dynamics, and impacts of viral invasion in spiroplasma.</title>
        <authorList>
            <person name="Ku C."/>
            <person name="Lo W.S."/>
            <person name="Chen L.L."/>
            <person name="Kuo C.H."/>
        </authorList>
    </citation>
    <scope>NUCLEOTIDE SEQUENCE [LARGE SCALE GENOMIC DNA]</scope>
    <source>
        <strain evidence="1 2">DF-1</strain>
    </source>
</reference>
<name>R4UJK4_9MOLU</name>
<proteinExistence type="predicted"/>
<dbReference type="HOGENOM" id="CLU_1165240_0_0_14"/>
<evidence type="ECO:0000313" key="1">
    <source>
        <dbReference type="EMBL" id="AGM25491.1"/>
    </source>
</evidence>
<keyword evidence="2" id="KW-1185">Reference proteome</keyword>
<gene>
    <name evidence="1" type="ORF">SCHRY_v1c09180</name>
</gene>
<dbReference type="EMBL" id="CP005077">
    <property type="protein sequence ID" value="AGM25491.1"/>
    <property type="molecule type" value="Genomic_DNA"/>
</dbReference>
<protein>
    <submittedName>
        <fullName evidence="1">Uncharacterized protein</fullName>
    </submittedName>
</protein>
<dbReference type="STRING" id="1276227.SCHRY_v1c09180"/>
<dbReference type="RefSeq" id="WP_016339312.1">
    <property type="nucleotide sequence ID" value="NC_021280.1"/>
</dbReference>
<sequence length="238" mass="28297">MEDIKKILPKLNKWYENKFLLDESNEKLINFLNNSSKLYIETTQVVGSFVLNFPKNFMKYKCGFILDYTYLLSELCFVSNLMNELETNYNKRGYFDRKNQILLISTNDFILLPNSYTILDKFVVLEKIIKNTKEGKLNTDLNNLRKLSFWKKHKNKLQFSIFKIIVGIRNLMVHYPTANIFLNAGLAENEEEEYWIKILYNLEKEEKNNLLDNPFNCLTKIIFLLAAKLILNKILEYK</sequence>
<accession>R4UJK4</accession>
<dbReference type="AlphaFoldDB" id="R4UJK4"/>
<dbReference type="PATRIC" id="fig|1276227.3.peg.924"/>
<dbReference type="KEGG" id="scr:SCHRY_v1c09180"/>
<dbReference type="Proteomes" id="UP000013964">
    <property type="component" value="Chromosome"/>
</dbReference>
<evidence type="ECO:0000313" key="2">
    <source>
        <dbReference type="Proteomes" id="UP000013964"/>
    </source>
</evidence>